<evidence type="ECO:0000256" key="5">
    <source>
        <dbReference type="ARBA" id="ARBA00022989"/>
    </source>
</evidence>
<dbReference type="PANTHER" id="PTHR30193:SF37">
    <property type="entry name" value="INNER MEMBRANE ABC TRANSPORTER PERMEASE PROTEIN YCJO"/>
    <property type="match status" value="1"/>
</dbReference>
<evidence type="ECO:0000259" key="8">
    <source>
        <dbReference type="PROSITE" id="PS50928"/>
    </source>
</evidence>
<dbReference type="AlphaFoldDB" id="A0A2W2C6H4"/>
<feature type="transmembrane region" description="Helical" evidence="7">
    <location>
        <begin position="168"/>
        <end position="193"/>
    </location>
</feature>
<feature type="transmembrane region" description="Helical" evidence="7">
    <location>
        <begin position="119"/>
        <end position="140"/>
    </location>
</feature>
<feature type="transmembrane region" description="Helical" evidence="7">
    <location>
        <begin position="270"/>
        <end position="293"/>
    </location>
</feature>
<keyword evidence="3" id="KW-1003">Cell membrane</keyword>
<dbReference type="EMBL" id="POTW01000060">
    <property type="protein sequence ID" value="PZF81366.1"/>
    <property type="molecule type" value="Genomic_DNA"/>
</dbReference>
<name>A0A2W2C6H4_9ACTN</name>
<comment type="subcellular location">
    <subcellularLocation>
        <location evidence="1 7">Cell membrane</location>
        <topology evidence="1 7">Multi-pass membrane protein</topology>
    </subcellularLocation>
</comment>
<organism evidence="9 10">
    <name type="scientific">Jiangella anatolica</name>
    <dbReference type="NCBI Taxonomy" id="2670374"/>
    <lineage>
        <taxon>Bacteria</taxon>
        <taxon>Bacillati</taxon>
        <taxon>Actinomycetota</taxon>
        <taxon>Actinomycetes</taxon>
        <taxon>Jiangellales</taxon>
        <taxon>Jiangellaceae</taxon>
        <taxon>Jiangella</taxon>
    </lineage>
</organism>
<feature type="transmembrane region" description="Helical" evidence="7">
    <location>
        <begin position="86"/>
        <end position="107"/>
    </location>
</feature>
<dbReference type="SUPFAM" id="SSF161098">
    <property type="entry name" value="MetI-like"/>
    <property type="match status" value="1"/>
</dbReference>
<evidence type="ECO:0000256" key="3">
    <source>
        <dbReference type="ARBA" id="ARBA00022475"/>
    </source>
</evidence>
<dbReference type="PROSITE" id="PS50928">
    <property type="entry name" value="ABC_TM1"/>
    <property type="match status" value="1"/>
</dbReference>
<keyword evidence="4 7" id="KW-0812">Transmembrane</keyword>
<dbReference type="PANTHER" id="PTHR30193">
    <property type="entry name" value="ABC TRANSPORTER PERMEASE PROTEIN"/>
    <property type="match status" value="1"/>
</dbReference>
<gene>
    <name evidence="9" type="ORF">C1I92_21640</name>
</gene>
<evidence type="ECO:0000256" key="7">
    <source>
        <dbReference type="RuleBase" id="RU363032"/>
    </source>
</evidence>
<comment type="similarity">
    <text evidence="7">Belongs to the binding-protein-dependent transport system permease family.</text>
</comment>
<keyword evidence="10" id="KW-1185">Reference proteome</keyword>
<evidence type="ECO:0000313" key="10">
    <source>
        <dbReference type="Proteomes" id="UP000248764"/>
    </source>
</evidence>
<comment type="caution">
    <text evidence="9">The sequence shown here is derived from an EMBL/GenBank/DDBJ whole genome shotgun (WGS) entry which is preliminary data.</text>
</comment>
<protein>
    <submittedName>
        <fullName evidence="9">Sugar ABC transporter permease</fullName>
    </submittedName>
</protein>
<feature type="domain" description="ABC transmembrane type-1" evidence="8">
    <location>
        <begin position="82"/>
        <end position="294"/>
    </location>
</feature>
<evidence type="ECO:0000256" key="6">
    <source>
        <dbReference type="ARBA" id="ARBA00023136"/>
    </source>
</evidence>
<keyword evidence="6 7" id="KW-0472">Membrane</keyword>
<dbReference type="Gene3D" id="1.10.3720.10">
    <property type="entry name" value="MetI-like"/>
    <property type="match status" value="1"/>
</dbReference>
<evidence type="ECO:0000256" key="2">
    <source>
        <dbReference type="ARBA" id="ARBA00022448"/>
    </source>
</evidence>
<keyword evidence="5 7" id="KW-1133">Transmembrane helix</keyword>
<feature type="transmembrane region" description="Helical" evidence="7">
    <location>
        <begin position="23"/>
        <end position="52"/>
    </location>
</feature>
<dbReference type="Pfam" id="PF00528">
    <property type="entry name" value="BPD_transp_1"/>
    <property type="match status" value="1"/>
</dbReference>
<accession>A0A2W2C6H4</accession>
<dbReference type="GO" id="GO:0005886">
    <property type="term" value="C:plasma membrane"/>
    <property type="evidence" value="ECO:0007669"/>
    <property type="project" value="UniProtKB-SubCell"/>
</dbReference>
<dbReference type="GO" id="GO:0055085">
    <property type="term" value="P:transmembrane transport"/>
    <property type="evidence" value="ECO:0007669"/>
    <property type="project" value="InterPro"/>
</dbReference>
<evidence type="ECO:0000256" key="4">
    <source>
        <dbReference type="ARBA" id="ARBA00022692"/>
    </source>
</evidence>
<feature type="transmembrane region" description="Helical" evidence="7">
    <location>
        <begin position="214"/>
        <end position="235"/>
    </location>
</feature>
<reference evidence="9 10" key="1">
    <citation type="submission" date="2018-01" db="EMBL/GenBank/DDBJ databases">
        <title>Draft genome sequence of Jiangella sp. GTF31.</title>
        <authorList>
            <person name="Sahin N."/>
            <person name="Ay H."/>
            <person name="Saygin H."/>
        </authorList>
    </citation>
    <scope>NUCLEOTIDE SEQUENCE [LARGE SCALE GENOMIC DNA]</scope>
    <source>
        <strain evidence="9 10">GTF31</strain>
    </source>
</reference>
<dbReference type="InterPro" id="IPR051393">
    <property type="entry name" value="ABC_transporter_permease"/>
</dbReference>
<keyword evidence="2 7" id="KW-0813">Transport</keyword>
<proteinExistence type="inferred from homology"/>
<evidence type="ECO:0000256" key="1">
    <source>
        <dbReference type="ARBA" id="ARBA00004651"/>
    </source>
</evidence>
<evidence type="ECO:0000313" key="9">
    <source>
        <dbReference type="EMBL" id="PZF81366.1"/>
    </source>
</evidence>
<sequence>MRRPVDDLARPPRARRRRSGRPALILMTLPAAVAMTVFVALPALLSLIGSFFEIPLTGGAWRFVGFGNFTDVLSDPAVLQAIRNTAVYSAITIVPSLVIGLSLALLANAAGRGRPFVRTVLFLPMTANLVAMAVVFSWMFSYPGGFVNQVIGLVGAEPVNWLGDPATALPVVALVGIWRTASLTMVIFFAGLAAMPAALDEAARAEGIRGLRKLFLVTLPTIRPTVVFATVLAILSSAQVFDTINVMTQGGPRGSTETVLTMTWRIGFGYFDLGAASALAFLLLVVLVGIGILQRRTLSGWGR</sequence>
<dbReference type="CDD" id="cd06261">
    <property type="entry name" value="TM_PBP2"/>
    <property type="match status" value="1"/>
</dbReference>
<dbReference type="InterPro" id="IPR000515">
    <property type="entry name" value="MetI-like"/>
</dbReference>
<dbReference type="InterPro" id="IPR035906">
    <property type="entry name" value="MetI-like_sf"/>
</dbReference>
<dbReference type="Proteomes" id="UP000248764">
    <property type="component" value="Unassembled WGS sequence"/>
</dbReference>